<dbReference type="Proteomes" id="UP000479190">
    <property type="component" value="Unassembled WGS sequence"/>
</dbReference>
<feature type="non-terminal residue" evidence="1">
    <location>
        <position position="91"/>
    </location>
</feature>
<reference evidence="1 2" key="1">
    <citation type="submission" date="2020-02" db="EMBL/GenBank/DDBJ databases">
        <authorList>
            <person name="Ferguson B K."/>
        </authorList>
    </citation>
    <scope>NUCLEOTIDE SEQUENCE [LARGE SCALE GENOMIC DNA]</scope>
</reference>
<organism evidence="1 2">
    <name type="scientific">Trichogramma brassicae</name>
    <dbReference type="NCBI Taxonomy" id="86971"/>
    <lineage>
        <taxon>Eukaryota</taxon>
        <taxon>Metazoa</taxon>
        <taxon>Ecdysozoa</taxon>
        <taxon>Arthropoda</taxon>
        <taxon>Hexapoda</taxon>
        <taxon>Insecta</taxon>
        <taxon>Pterygota</taxon>
        <taxon>Neoptera</taxon>
        <taxon>Endopterygota</taxon>
        <taxon>Hymenoptera</taxon>
        <taxon>Apocrita</taxon>
        <taxon>Proctotrupomorpha</taxon>
        <taxon>Chalcidoidea</taxon>
        <taxon>Trichogrammatidae</taxon>
        <taxon>Trichogramma</taxon>
    </lineage>
</organism>
<evidence type="ECO:0000313" key="2">
    <source>
        <dbReference type="Proteomes" id="UP000479190"/>
    </source>
</evidence>
<evidence type="ECO:0000313" key="1">
    <source>
        <dbReference type="EMBL" id="CAB0035037.1"/>
    </source>
</evidence>
<keyword evidence="2" id="KW-1185">Reference proteome</keyword>
<gene>
    <name evidence="1" type="ORF">TBRA_LOCUS6935</name>
</gene>
<sequence length="91" mass="10463">MECWTSVLCLWSPYQLMIKSVKIHQIFITSSQRINKTIVSESKRQRHGAGRVPPLAHIIAEFVLIPSAPIVPPGEMILRKNVDFLGDRRRR</sequence>
<dbReference type="EMBL" id="CADCXV010000768">
    <property type="protein sequence ID" value="CAB0035037.1"/>
    <property type="molecule type" value="Genomic_DNA"/>
</dbReference>
<accession>A0A6H5IAL8</accession>
<dbReference type="AlphaFoldDB" id="A0A6H5IAL8"/>
<protein>
    <submittedName>
        <fullName evidence="1">Uncharacterized protein</fullName>
    </submittedName>
</protein>
<name>A0A6H5IAL8_9HYME</name>
<proteinExistence type="predicted"/>